<dbReference type="AlphaFoldDB" id="A0A2P5HLZ6"/>
<dbReference type="EMBL" id="MAVT02001314">
    <property type="protein sequence ID" value="POS71298.1"/>
    <property type="molecule type" value="Genomic_DNA"/>
</dbReference>
<accession>A0A2P5HLZ6</accession>
<gene>
    <name evidence="3" type="ORF">DHEL01_v210309</name>
</gene>
<name>A0A2P5HLZ6_DIAHE</name>
<proteinExistence type="predicted"/>
<sequence length="116" mass="11343">MQLTSILSAAFLPLVALAQDTTSGTTTLTQTSTMTKTVTLTSNSVTSNSVTMTAPTSSSIGTTSSVTRSSSRATATSSLAPSETPGVNGLGNGAASLGSSHLAMAGVAGMLVVALM</sequence>
<keyword evidence="2" id="KW-0732">Signal</keyword>
<evidence type="ECO:0000313" key="4">
    <source>
        <dbReference type="Proteomes" id="UP000094444"/>
    </source>
</evidence>
<dbReference type="InParanoid" id="A0A2P5HLZ6"/>
<dbReference type="Proteomes" id="UP000094444">
    <property type="component" value="Unassembled WGS sequence"/>
</dbReference>
<evidence type="ECO:0008006" key="5">
    <source>
        <dbReference type="Google" id="ProtNLM"/>
    </source>
</evidence>
<evidence type="ECO:0000313" key="3">
    <source>
        <dbReference type="EMBL" id="POS71298.1"/>
    </source>
</evidence>
<evidence type="ECO:0000256" key="2">
    <source>
        <dbReference type="SAM" id="SignalP"/>
    </source>
</evidence>
<reference evidence="3" key="1">
    <citation type="submission" date="2017-09" db="EMBL/GenBank/DDBJ databases">
        <title>Polyketide synthases of a Diaporthe helianthi virulent isolate.</title>
        <authorList>
            <person name="Baroncelli R."/>
        </authorList>
    </citation>
    <scope>NUCLEOTIDE SEQUENCE [LARGE SCALE GENOMIC DNA]</scope>
    <source>
        <strain evidence="3">7/96</strain>
    </source>
</reference>
<keyword evidence="4" id="KW-1185">Reference proteome</keyword>
<comment type="caution">
    <text evidence="3">The sequence shown here is derived from an EMBL/GenBank/DDBJ whole genome shotgun (WGS) entry which is preliminary data.</text>
</comment>
<feature type="compositionally biased region" description="Low complexity" evidence="1">
    <location>
        <begin position="49"/>
        <end position="82"/>
    </location>
</feature>
<organism evidence="3 4">
    <name type="scientific">Diaporthe helianthi</name>
    <dbReference type="NCBI Taxonomy" id="158607"/>
    <lineage>
        <taxon>Eukaryota</taxon>
        <taxon>Fungi</taxon>
        <taxon>Dikarya</taxon>
        <taxon>Ascomycota</taxon>
        <taxon>Pezizomycotina</taxon>
        <taxon>Sordariomycetes</taxon>
        <taxon>Sordariomycetidae</taxon>
        <taxon>Diaporthales</taxon>
        <taxon>Diaporthaceae</taxon>
        <taxon>Diaporthe</taxon>
    </lineage>
</organism>
<protein>
    <recommendedName>
        <fullName evidence="5">GPI anchored protein</fullName>
    </recommendedName>
</protein>
<evidence type="ECO:0000256" key="1">
    <source>
        <dbReference type="SAM" id="MobiDB-lite"/>
    </source>
</evidence>
<feature type="signal peptide" evidence="2">
    <location>
        <begin position="1"/>
        <end position="18"/>
    </location>
</feature>
<feature type="chain" id="PRO_5015141652" description="GPI anchored protein" evidence="2">
    <location>
        <begin position="19"/>
        <end position="116"/>
    </location>
</feature>
<feature type="region of interest" description="Disordered" evidence="1">
    <location>
        <begin position="49"/>
        <end position="93"/>
    </location>
</feature>